<dbReference type="PANTHER" id="PTHR11076">
    <property type="entry name" value="DNA REPAIR POLYMERASE UMUC / TRANSFERASE FAMILY MEMBER"/>
    <property type="match status" value="1"/>
</dbReference>
<evidence type="ECO:0000256" key="1">
    <source>
        <dbReference type="SAM" id="MobiDB-lite"/>
    </source>
</evidence>
<dbReference type="EMBL" id="LR877156">
    <property type="protein sequence ID" value="CAD2218889.1"/>
    <property type="molecule type" value="Genomic_DNA"/>
</dbReference>
<feature type="region of interest" description="Disordered" evidence="1">
    <location>
        <begin position="663"/>
        <end position="712"/>
    </location>
</feature>
<dbReference type="PANTHER" id="PTHR11076:SF33">
    <property type="entry name" value="DNA POLYMERASE KAPPA"/>
    <property type="match status" value="1"/>
</dbReference>
<gene>
    <name evidence="2" type="ORF">ADEAN_000638200</name>
</gene>
<dbReference type="InterPro" id="IPR050116">
    <property type="entry name" value="DNA_polymerase-Y"/>
</dbReference>
<dbReference type="GO" id="GO:0003887">
    <property type="term" value="F:DNA-directed DNA polymerase activity"/>
    <property type="evidence" value="ECO:0007669"/>
    <property type="project" value="TreeGrafter"/>
</dbReference>
<proteinExistence type="predicted"/>
<dbReference type="VEuPathDB" id="TriTrypDB:ADEAN_000638200"/>
<dbReference type="GO" id="GO:0042276">
    <property type="term" value="P:error-prone translesion synthesis"/>
    <property type="evidence" value="ECO:0007669"/>
    <property type="project" value="TreeGrafter"/>
</dbReference>
<organism evidence="2 3">
    <name type="scientific">Angomonas deanei</name>
    <dbReference type="NCBI Taxonomy" id="59799"/>
    <lineage>
        <taxon>Eukaryota</taxon>
        <taxon>Discoba</taxon>
        <taxon>Euglenozoa</taxon>
        <taxon>Kinetoplastea</taxon>
        <taxon>Metakinetoplastina</taxon>
        <taxon>Trypanosomatida</taxon>
        <taxon>Trypanosomatidae</taxon>
        <taxon>Strigomonadinae</taxon>
        <taxon>Angomonas</taxon>
    </lineage>
</organism>
<name>A0A7G2CHJ1_9TRYP</name>
<dbReference type="AlphaFoldDB" id="A0A7G2CHJ1"/>
<dbReference type="SUPFAM" id="SSF56672">
    <property type="entry name" value="DNA/RNA polymerases"/>
    <property type="match status" value="1"/>
</dbReference>
<accession>A0A7G2CHJ1</accession>
<feature type="compositionally biased region" description="Basic residues" evidence="1">
    <location>
        <begin position="696"/>
        <end position="712"/>
    </location>
</feature>
<evidence type="ECO:0000313" key="2">
    <source>
        <dbReference type="EMBL" id="CAD2218889.1"/>
    </source>
</evidence>
<dbReference type="InterPro" id="IPR043502">
    <property type="entry name" value="DNA/RNA_pol_sf"/>
</dbReference>
<dbReference type="GO" id="GO:0005634">
    <property type="term" value="C:nucleus"/>
    <property type="evidence" value="ECO:0007669"/>
    <property type="project" value="TreeGrafter"/>
</dbReference>
<protein>
    <submittedName>
        <fullName evidence="2">Uncharacterized protein</fullName>
    </submittedName>
</protein>
<sequence>MRRGFFLPTRRLFATSREKVPVPKRANSVSFDTVRNLEKQWGKQYKRGPRRISVIHGSKILVQLEAQFNAIEEEMAAKGITFDSSVLEKPLHQLETLDETLLYSLKRHVQLSAFAMPEKRRMVDYFTVVEEMLLNEVKGNVLYVRPFQQTSKKAEEAIMKIVHDILEDYSPCVIQPYRNELSCDVSGYRILAPLIVAAKPNVQRFHYECEKVQQNYKALLAEHGSLDKNLRQEYVKLLLNVGEEVQRGRPSPKREREPLTIESVTTEVATRIMRAFASMPDARVCIGVAPTPVLAKLACETEVARQVQLSDKQKRHHAVCVRSLLHHLQKGKDIKQFVSQFKLSQMPGIRPTFAALLKEVFGVETCEDYYHQRELLYYALPRASFECGYAAVYGRSHFPEEMIEGLARHPDDVITDATAAKATALTKSLEGSILSRHLTEAFHQTEKYLTDLAKNEIAFLTADERSFRLSFLTVVPFHKIFKSGATVDVMISYGRLVSDEDFVQLIDRLTWRLHSRLCAEGLECAGVHVDLRKGRFRSAFQRQVYFTAPGSGRKPIILKRSGPRSMEELYSTNNYDEMRDAVHALRGPLLKHRQKGGIDPDGIEHKIYLVCLRVTPVKRYLFPARLLQEMEELNKTFTEAREQFRHSPAFRFITGNLLSASGRRRGKVAKKGATQPSEPKLFSALKEVKVGPSSTTKKKKGGKKVTKRTVVL</sequence>
<dbReference type="Proteomes" id="UP000515908">
    <property type="component" value="Chromosome 12"/>
</dbReference>
<reference evidence="2 3" key="1">
    <citation type="submission" date="2020-08" db="EMBL/GenBank/DDBJ databases">
        <authorList>
            <person name="Newling K."/>
            <person name="Davey J."/>
            <person name="Forrester S."/>
        </authorList>
    </citation>
    <scope>NUCLEOTIDE SEQUENCE [LARGE SCALE GENOMIC DNA]</scope>
    <source>
        <strain evidence="3">Crithidia deanei Carvalho (ATCC PRA-265)</strain>
    </source>
</reference>
<dbReference type="Gene3D" id="1.10.150.810">
    <property type="match status" value="1"/>
</dbReference>
<keyword evidence="3" id="KW-1185">Reference proteome</keyword>
<evidence type="ECO:0000313" key="3">
    <source>
        <dbReference type="Proteomes" id="UP000515908"/>
    </source>
</evidence>